<gene>
    <name evidence="4" type="ORF">DLM65_10770</name>
    <name evidence="3" type="ORF">JF886_07740</name>
</gene>
<comment type="caution">
    <text evidence="4">The sequence shown here is derived from an EMBL/GenBank/DDBJ whole genome shotgun (WGS) entry which is preliminary data.</text>
</comment>
<dbReference type="EMBL" id="QHBU01000206">
    <property type="protein sequence ID" value="PZR79440.1"/>
    <property type="molecule type" value="Genomic_DNA"/>
</dbReference>
<dbReference type="Pfam" id="PF02195">
    <property type="entry name" value="ParB_N"/>
    <property type="match status" value="1"/>
</dbReference>
<dbReference type="GO" id="GO:0007059">
    <property type="term" value="P:chromosome segregation"/>
    <property type="evidence" value="ECO:0007669"/>
    <property type="project" value="TreeGrafter"/>
</dbReference>
<evidence type="ECO:0000313" key="3">
    <source>
        <dbReference type="EMBL" id="MBJ7594740.1"/>
    </source>
</evidence>
<evidence type="ECO:0000313" key="6">
    <source>
        <dbReference type="Proteomes" id="UP000606991"/>
    </source>
</evidence>
<dbReference type="Gene3D" id="3.90.1530.30">
    <property type="match status" value="1"/>
</dbReference>
<reference evidence="4 5" key="1">
    <citation type="journal article" date="2017" name="Nature">
        <title>Atmospheric trace gases support primary production in Antarctic desert surface soil.</title>
        <authorList>
            <person name="Ji M."/>
            <person name="Greening C."/>
            <person name="Vanwonterghem I."/>
            <person name="Carere C.R."/>
            <person name="Bay S.K."/>
            <person name="Steen J.A."/>
            <person name="Montgomery K."/>
            <person name="Lines T."/>
            <person name="Beardall J."/>
            <person name="van Dorst J."/>
            <person name="Snape I."/>
            <person name="Stott M.B."/>
            <person name="Hugenholtz P."/>
            <person name="Ferrari B.C."/>
        </authorList>
    </citation>
    <scope>NUCLEOTIDE SEQUENCE [LARGE SCALE GENOMIC DNA]</scope>
    <source>
        <strain evidence="4">RRmetagenome_bin12</strain>
    </source>
</reference>
<dbReference type="InterPro" id="IPR004437">
    <property type="entry name" value="ParB/RepB/Spo0J"/>
</dbReference>
<dbReference type="InterPro" id="IPR036086">
    <property type="entry name" value="ParB/Sulfiredoxin_sf"/>
</dbReference>
<feature type="domain" description="ParB-like N-terminal" evidence="2">
    <location>
        <begin position="15"/>
        <end position="103"/>
    </location>
</feature>
<dbReference type="Gene3D" id="1.10.10.2830">
    <property type="match status" value="1"/>
</dbReference>
<accession>A0A2W5Z2L6</accession>
<dbReference type="SUPFAM" id="SSF109709">
    <property type="entry name" value="KorB DNA-binding domain-like"/>
    <property type="match status" value="1"/>
</dbReference>
<comment type="similarity">
    <text evidence="1">Belongs to the ParB family.</text>
</comment>
<dbReference type="AlphaFoldDB" id="A0A2W5Z2L6"/>
<evidence type="ECO:0000256" key="1">
    <source>
        <dbReference type="ARBA" id="ARBA00006295"/>
    </source>
</evidence>
<protein>
    <submittedName>
        <fullName evidence="3">ParB/RepB/Spo0J family partition protein</fullName>
    </submittedName>
</protein>
<proteinExistence type="inferred from homology"/>
<evidence type="ECO:0000313" key="5">
    <source>
        <dbReference type="Proteomes" id="UP000248724"/>
    </source>
</evidence>
<dbReference type="SMART" id="SM00470">
    <property type="entry name" value="ParB"/>
    <property type="match status" value="1"/>
</dbReference>
<accession>A0A934MZI6</accession>
<organism evidence="4 5">
    <name type="scientific">Candidatus Aeolococcus gillhamiae</name>
    <dbReference type="NCBI Taxonomy" id="3127015"/>
    <lineage>
        <taxon>Bacteria</taxon>
        <taxon>Bacillati</taxon>
        <taxon>Candidatus Dormiibacterota</taxon>
        <taxon>Candidatus Dormibacteria</taxon>
        <taxon>Candidatus Aeolococcales</taxon>
        <taxon>Candidatus Aeolococcaceae</taxon>
        <taxon>Candidatus Aeolococcus</taxon>
    </lineage>
</organism>
<dbReference type="PANTHER" id="PTHR33375:SF1">
    <property type="entry name" value="CHROMOSOME-PARTITIONING PROTEIN PARB-RELATED"/>
    <property type="match status" value="1"/>
</dbReference>
<dbReference type="GO" id="GO:0003677">
    <property type="term" value="F:DNA binding"/>
    <property type="evidence" value="ECO:0007669"/>
    <property type="project" value="InterPro"/>
</dbReference>
<dbReference type="SUPFAM" id="SSF110849">
    <property type="entry name" value="ParB/Sulfiredoxin"/>
    <property type="match status" value="1"/>
</dbReference>
<name>A0A2W5Z2L6_9BACT</name>
<evidence type="ECO:0000313" key="4">
    <source>
        <dbReference type="EMBL" id="PZR79440.1"/>
    </source>
</evidence>
<dbReference type="EMBL" id="JAEKNS010000079">
    <property type="protein sequence ID" value="MBJ7594740.1"/>
    <property type="molecule type" value="Genomic_DNA"/>
</dbReference>
<dbReference type="PANTHER" id="PTHR33375">
    <property type="entry name" value="CHROMOSOME-PARTITIONING PROTEIN PARB-RELATED"/>
    <property type="match status" value="1"/>
</dbReference>
<dbReference type="RefSeq" id="WP_337311201.1">
    <property type="nucleotide sequence ID" value="NZ_JAEKNS010000079.1"/>
</dbReference>
<sequence length="464" mass="49129">MTTTVSSAAVAAEVAVIPLADIHRGGNVRQELGDLESLAESIRQHGVLTAVLVERRQDGGFELVAGYRRVAAAEAAGLELIPAVVRDPVPGVQRVSDQLAENADRCALTELDVAGAIQQMLDLGASTDAVATRFATSTDTIDRWRAVLALPAPLLALVRDGTIAVGDVADLGELGEDEEFVAAVVAEVRGGTTPQWAVSRVRQQRALTAAVATAQAKLEKEACPVVAAPRYDTVTGNSKMQRLGDGVKVTLRQHRKQPCHAAFITGRGEVAYVIDRGRHAGEAGSGVLDLKAERAAKRAVVKELRDAQPVRAAALKAAIANGAFATDEAVRHILTTALWDARMEELEDACGLLELTIPEEGWGVSRPLGVLLGHAGNDLGQLTTVVLAVQLARGERRLATQPPRTSDPHVANLYGALLDSTGIHELSEAERALIAERGLSQWSECRHLLPGAVAVTEEETAEAR</sequence>
<dbReference type="Proteomes" id="UP000248724">
    <property type="component" value="Unassembled WGS sequence"/>
</dbReference>
<dbReference type="GO" id="GO:0005694">
    <property type="term" value="C:chromosome"/>
    <property type="evidence" value="ECO:0007669"/>
    <property type="project" value="TreeGrafter"/>
</dbReference>
<evidence type="ECO:0000259" key="2">
    <source>
        <dbReference type="SMART" id="SM00470"/>
    </source>
</evidence>
<dbReference type="NCBIfam" id="TIGR00180">
    <property type="entry name" value="parB_part"/>
    <property type="match status" value="1"/>
</dbReference>
<dbReference type="Proteomes" id="UP000606991">
    <property type="component" value="Unassembled WGS sequence"/>
</dbReference>
<dbReference type="InterPro" id="IPR050336">
    <property type="entry name" value="Chromosome_partition/occlusion"/>
</dbReference>
<reference evidence="3 6" key="3">
    <citation type="submission" date="2020-10" db="EMBL/GenBank/DDBJ databases">
        <title>Ca. Dormibacterota MAGs.</title>
        <authorList>
            <person name="Montgomery K."/>
        </authorList>
    </citation>
    <scope>NUCLEOTIDE SEQUENCE [LARGE SCALE GENOMIC DNA]</scope>
    <source>
        <strain evidence="3">SC8812_S17_18</strain>
    </source>
</reference>
<dbReference type="InterPro" id="IPR003115">
    <property type="entry name" value="ParB_N"/>
</dbReference>
<reference evidence="4" key="2">
    <citation type="submission" date="2018-05" db="EMBL/GenBank/DDBJ databases">
        <authorList>
            <person name="Ferrari B."/>
        </authorList>
    </citation>
    <scope>NUCLEOTIDE SEQUENCE</scope>
    <source>
        <strain evidence="4">RRmetagenome_bin12</strain>
    </source>
</reference>